<reference evidence="6" key="1">
    <citation type="submission" date="2003-08" db="EMBL/GenBank/DDBJ databases">
        <authorList>
            <person name="Birren B."/>
            <person name="Nusbaum C."/>
            <person name="Abebe A."/>
            <person name="Abouelleil A."/>
            <person name="Adekoya E."/>
            <person name="Ait-zahra M."/>
            <person name="Allen N."/>
            <person name="Allen T."/>
            <person name="An P."/>
            <person name="Anderson M."/>
            <person name="Anderson S."/>
            <person name="Arachchi H."/>
            <person name="Armbruster J."/>
            <person name="Bachantsang P."/>
            <person name="Baldwin J."/>
            <person name="Barry A."/>
            <person name="Bayul T."/>
            <person name="Blitshsteyn B."/>
            <person name="Bloom T."/>
            <person name="Blye J."/>
            <person name="Boguslavskiy L."/>
            <person name="Borowsky M."/>
            <person name="Boukhgalter B."/>
            <person name="Brunache A."/>
            <person name="Butler J."/>
            <person name="Calixte N."/>
            <person name="Calvo S."/>
            <person name="Camarata J."/>
            <person name="Campo K."/>
            <person name="Chang J."/>
            <person name="Cheshatsang Y."/>
            <person name="Citroen M."/>
            <person name="Collymore A."/>
            <person name="Considine T."/>
            <person name="Cook A."/>
            <person name="Cooke P."/>
            <person name="Corum B."/>
            <person name="Cuomo C."/>
            <person name="David R."/>
            <person name="Dawoe T."/>
            <person name="Degray S."/>
            <person name="Dodge S."/>
            <person name="Dooley K."/>
            <person name="Dorje P."/>
            <person name="Dorjee K."/>
            <person name="Dorris L."/>
            <person name="Duffey N."/>
            <person name="Dupes A."/>
            <person name="Elkins T."/>
            <person name="Engels R."/>
            <person name="Erickson J."/>
            <person name="Farina A."/>
            <person name="Faro S."/>
            <person name="Ferreira P."/>
            <person name="Fischer H."/>
            <person name="Fitzgerald M."/>
            <person name="Foley K."/>
            <person name="Gage D."/>
            <person name="Galagan J."/>
            <person name="Gearin G."/>
            <person name="Gnerre S."/>
            <person name="Gnirke A."/>
            <person name="Goyette A."/>
            <person name="Graham J."/>
            <person name="Grandbois E."/>
            <person name="Gyaltsen K."/>
            <person name="Hafez N."/>
            <person name="Hagopian D."/>
            <person name="Hagos B."/>
            <person name="Hall J."/>
            <person name="Hatcher B."/>
            <person name="Heller A."/>
            <person name="Higgins H."/>
            <person name="Honan T."/>
            <person name="Horn A."/>
            <person name="Houde N."/>
            <person name="Hughes L."/>
            <person name="Hulme W."/>
            <person name="Husby E."/>
            <person name="Iliev I."/>
            <person name="Jaffe D."/>
            <person name="Jones C."/>
            <person name="Kamal M."/>
            <person name="Kamat A."/>
            <person name="Kamvysselis M."/>
            <person name="Karlsson E."/>
            <person name="Kells C."/>
            <person name="Kieu A."/>
            <person name="Kisner P."/>
            <person name="Kodira C."/>
            <person name="Kulbokas E."/>
            <person name="Labutti K."/>
            <person name="Lama D."/>
            <person name="Landers T."/>
            <person name="Leger J."/>
            <person name="Levine S."/>
            <person name="Lewis D."/>
            <person name="Lewis T."/>
            <person name="Lindblad-toh K."/>
            <person name="Liu X."/>
            <person name="Lokyitsang T."/>
            <person name="Lokyitsang Y."/>
            <person name="Lucien O."/>
            <person name="Lui A."/>
            <person name="Ma L.J."/>
            <person name="Mabbitt R."/>
            <person name="Macdonald J."/>
            <person name="Maclean C."/>
            <person name="Major J."/>
            <person name="Manning J."/>
            <person name="Marabella R."/>
            <person name="Maru K."/>
            <person name="Matthews C."/>
            <person name="Mauceli E."/>
            <person name="Mccarthy M."/>
            <person name="Mcdonough S."/>
            <person name="Mcghee T."/>
            <person name="Meldrim J."/>
            <person name="Meneus L."/>
            <person name="Mesirov J."/>
            <person name="Mihalev A."/>
            <person name="Mihova T."/>
            <person name="Mikkelsen T."/>
            <person name="Mlenga V."/>
            <person name="Moru K."/>
            <person name="Mozes J."/>
            <person name="Mulrain L."/>
            <person name="Munson G."/>
            <person name="Naylor J."/>
            <person name="Newes C."/>
            <person name="Nguyen C."/>
            <person name="Nguyen N."/>
            <person name="Nguyen T."/>
            <person name="Nicol R."/>
            <person name="Nielsen C."/>
            <person name="Nizzari M."/>
            <person name="Norbu C."/>
            <person name="Norbu N."/>
            <person name="O'donnell P."/>
            <person name="Okoawo O."/>
            <person name="O'leary S."/>
            <person name="Omotosho B."/>
            <person name="O'neill K."/>
            <person name="Osman S."/>
            <person name="Parker S."/>
            <person name="Perrin D."/>
            <person name="Phunkhang P."/>
            <person name="Piqani B."/>
            <person name="Purcell S."/>
            <person name="Rachupka T."/>
            <person name="Ramasamy U."/>
            <person name="Rameau R."/>
            <person name="Ray V."/>
            <person name="Raymond C."/>
            <person name="Retta R."/>
            <person name="Richardson S."/>
            <person name="Rise C."/>
            <person name="Rodriguez J."/>
            <person name="Rogers J."/>
            <person name="Rogov P."/>
            <person name="Rutman M."/>
            <person name="Schupbach R."/>
            <person name="Seaman C."/>
            <person name="Settipalli S."/>
            <person name="Sharpe T."/>
            <person name="Sheridan J."/>
            <person name="Sherpa N."/>
            <person name="Shi J."/>
            <person name="Smirnov S."/>
            <person name="Smith C."/>
            <person name="Sougnez C."/>
            <person name="Spencer B."/>
            <person name="Stalker J."/>
            <person name="Stange-thomann N."/>
            <person name="Stavropoulos S."/>
            <person name="Stetson K."/>
            <person name="Stone C."/>
            <person name="Stone S."/>
            <person name="Stubbs M."/>
            <person name="Talamas J."/>
            <person name="Tchuinga P."/>
            <person name="Tenzing P."/>
            <person name="Tesfaye S."/>
            <person name="Theodore J."/>
            <person name="Thoulutsang Y."/>
            <person name="Topham K."/>
            <person name="Towey S."/>
            <person name="Tsamla T."/>
            <person name="Tsomo N."/>
            <person name="Vallee D."/>
            <person name="Vassiliev H."/>
            <person name="Venkataraman V."/>
            <person name="Vinson J."/>
            <person name="Vo A."/>
            <person name="Wade C."/>
            <person name="Wang S."/>
            <person name="Wangchuk T."/>
            <person name="Wangdi T."/>
            <person name="Whittaker C."/>
            <person name="Wilkinson J."/>
            <person name="Wu Y."/>
            <person name="Wyman D."/>
            <person name="Yadav S."/>
            <person name="Yang S."/>
            <person name="Yang X."/>
            <person name="Yeager S."/>
            <person name="Yee E."/>
            <person name="Young G."/>
            <person name="Zainoun J."/>
            <person name="Zembeck L."/>
            <person name="Zimmer A."/>
            <person name="Zody M."/>
            <person name="Lander E."/>
        </authorList>
    </citation>
    <scope>NUCLEOTIDE SEQUENCE [LARGE SCALE GENOMIC DNA]</scope>
</reference>
<name>H2ZBL6_CIOSA</name>
<evidence type="ECO:0000256" key="3">
    <source>
        <dbReference type="PROSITE-ProRule" id="PRU00354"/>
    </source>
</evidence>
<dbReference type="eggNOG" id="KOG1562">
    <property type="taxonomic scope" value="Eukaryota"/>
</dbReference>
<evidence type="ECO:0000256" key="1">
    <source>
        <dbReference type="ARBA" id="ARBA00007867"/>
    </source>
</evidence>
<keyword evidence="3" id="KW-0620">Polyamine biosynthesis</keyword>
<reference evidence="5" key="3">
    <citation type="submission" date="2025-09" db="UniProtKB">
        <authorList>
            <consortium name="Ensembl"/>
        </authorList>
    </citation>
    <scope>IDENTIFICATION</scope>
</reference>
<dbReference type="GO" id="GO:0006597">
    <property type="term" value="P:spermine biosynthetic process"/>
    <property type="evidence" value="ECO:0007669"/>
    <property type="project" value="InterPro"/>
</dbReference>
<feature type="domain" description="PABS" evidence="4">
    <location>
        <begin position="1"/>
        <end position="147"/>
    </location>
</feature>
<dbReference type="Ensembl" id="ENSCSAVT00000015155.1">
    <property type="protein sequence ID" value="ENSCSAVP00000014981.1"/>
    <property type="gene ID" value="ENSCSAVG00000008772.1"/>
</dbReference>
<accession>H2ZBL6</accession>
<dbReference type="InterPro" id="IPR029063">
    <property type="entry name" value="SAM-dependent_MTases_sf"/>
</dbReference>
<keyword evidence="2 3" id="KW-0808">Transferase</keyword>
<dbReference type="GeneTree" id="ENSGT00870000136506"/>
<dbReference type="InterPro" id="IPR015576">
    <property type="entry name" value="Spermine_synthase_animal"/>
</dbReference>
<reference evidence="5" key="2">
    <citation type="submission" date="2025-08" db="UniProtKB">
        <authorList>
            <consortium name="Ensembl"/>
        </authorList>
    </citation>
    <scope>IDENTIFICATION</scope>
</reference>
<keyword evidence="6" id="KW-1185">Reference proteome</keyword>
<evidence type="ECO:0000313" key="5">
    <source>
        <dbReference type="Ensembl" id="ENSCSAVP00000014981.1"/>
    </source>
</evidence>
<dbReference type="AlphaFoldDB" id="H2ZBL6"/>
<feature type="active site" description="Proton acceptor" evidence="3">
    <location>
        <position position="62"/>
    </location>
</feature>
<sequence>MITMIDIDEMVIEAARIHLRGICGDSLDQYEGENYKVIIGDCVEYLKEYISKGQKFDYIINDLTDIPISDEPVGSFWDFMLSILQLSMKVMASGGTYFAQGNGNSMIGALKMYEEQLNKLDEKVSFSKQAVCVPSYQEFWVIYTLWKSADSL</sequence>
<dbReference type="OMA" id="WVFAWAR"/>
<protein>
    <recommendedName>
        <fullName evidence="4">PABS domain-containing protein</fullName>
    </recommendedName>
</protein>
<dbReference type="PROSITE" id="PS51006">
    <property type="entry name" value="PABS_2"/>
    <property type="match status" value="1"/>
</dbReference>
<dbReference type="SUPFAM" id="SSF53335">
    <property type="entry name" value="S-adenosyl-L-methionine-dependent methyltransferases"/>
    <property type="match status" value="1"/>
</dbReference>
<evidence type="ECO:0000259" key="4">
    <source>
        <dbReference type="PROSITE" id="PS51006"/>
    </source>
</evidence>
<evidence type="ECO:0000256" key="2">
    <source>
        <dbReference type="ARBA" id="ARBA00022679"/>
    </source>
</evidence>
<dbReference type="Gene3D" id="3.40.50.150">
    <property type="entry name" value="Vaccinia Virus protein VP39"/>
    <property type="match status" value="1"/>
</dbReference>
<dbReference type="HOGENOM" id="CLU_048650_2_0_1"/>
<dbReference type="InParanoid" id="H2ZBL6"/>
<proteinExistence type="inferred from homology"/>
<dbReference type="GO" id="GO:0016768">
    <property type="term" value="F:spermine synthase activity"/>
    <property type="evidence" value="ECO:0007669"/>
    <property type="project" value="InterPro"/>
</dbReference>
<dbReference type="PANTHER" id="PTHR46315:SF1">
    <property type="entry name" value="SPERMINE SYNTHASE"/>
    <property type="match status" value="1"/>
</dbReference>
<dbReference type="Pfam" id="PF01564">
    <property type="entry name" value="Spermine_synth"/>
    <property type="match status" value="1"/>
</dbReference>
<organism evidence="5 6">
    <name type="scientific">Ciona savignyi</name>
    <name type="common">Pacific transparent sea squirt</name>
    <dbReference type="NCBI Taxonomy" id="51511"/>
    <lineage>
        <taxon>Eukaryota</taxon>
        <taxon>Metazoa</taxon>
        <taxon>Chordata</taxon>
        <taxon>Tunicata</taxon>
        <taxon>Ascidiacea</taxon>
        <taxon>Phlebobranchia</taxon>
        <taxon>Cionidae</taxon>
        <taxon>Ciona</taxon>
    </lineage>
</organism>
<evidence type="ECO:0000313" key="6">
    <source>
        <dbReference type="Proteomes" id="UP000007875"/>
    </source>
</evidence>
<dbReference type="Proteomes" id="UP000007875">
    <property type="component" value="Unassembled WGS sequence"/>
</dbReference>
<dbReference type="CDD" id="cd02440">
    <property type="entry name" value="AdoMet_MTases"/>
    <property type="match status" value="1"/>
</dbReference>
<dbReference type="PANTHER" id="PTHR46315">
    <property type="entry name" value="SPERMINE SYNTHASE"/>
    <property type="match status" value="1"/>
</dbReference>
<dbReference type="STRING" id="51511.ENSCSAVP00000014981"/>
<comment type="similarity">
    <text evidence="1">Belongs to the spermidine/spermine synthase family.</text>
</comment>
<dbReference type="InterPro" id="IPR030374">
    <property type="entry name" value="PABS"/>
</dbReference>